<dbReference type="Proteomes" id="UP001236585">
    <property type="component" value="Chromosome"/>
</dbReference>
<sequence length="437" mass="48206">MTRWRLPDAGDSRGQVATVRPSSWRNACWLLLQLLALAALGYAAWRVLGSTVYRIDIDVYRMGGQAWLDGQPLYSHDVKFHTPIGLNLPFTYPPLAAVIFAPFAWLGMPAASVTITLITLVLLLVSTMIVLTRLDVWAESSVVPGPAWGRRWWLTALVVAWATLYWEPIAANFAFGQINVVLMTLVIAECVPRHTPWPRGLLLGLGIALKLTPAVFLLYFVLNRDRRAVLTSLASVVAALAAGFALAWQDSWEYWTHTVRNTDRIGSASLNTNQNIAGTLARLGLDDHQRFLPWVAACFLVLGLTVWAARRALRADEPVLAVICIALFGLAVSPVSWSHHWVWMLEVVIVTAVVAWRRRNLALGFLSTAGVALMVWTPIDLMPKHHETTASWWRQLVGGSYLWWALAIIIAVGATITVRTADSTEPRASSAPAPVSA</sequence>
<keyword evidence="2" id="KW-1003">Cell membrane</keyword>
<feature type="transmembrane region" description="Helical" evidence="8">
    <location>
        <begin position="318"/>
        <end position="335"/>
    </location>
</feature>
<accession>A0ABY8W1G3</accession>
<dbReference type="Pfam" id="PF09594">
    <property type="entry name" value="GT87"/>
    <property type="match status" value="1"/>
</dbReference>
<evidence type="ECO:0000313" key="9">
    <source>
        <dbReference type="EMBL" id="WIM89201.1"/>
    </source>
</evidence>
<keyword evidence="4 8" id="KW-0812">Transmembrane</keyword>
<evidence type="ECO:0000256" key="3">
    <source>
        <dbReference type="ARBA" id="ARBA00022679"/>
    </source>
</evidence>
<feature type="transmembrane region" description="Helical" evidence="8">
    <location>
        <begin position="111"/>
        <end position="131"/>
    </location>
</feature>
<comment type="similarity">
    <text evidence="7">Belongs to the glycosyltransferase 87 family.</text>
</comment>
<dbReference type="EMBL" id="CP126981">
    <property type="protein sequence ID" value="WIM89201.1"/>
    <property type="molecule type" value="Genomic_DNA"/>
</dbReference>
<evidence type="ECO:0000313" key="10">
    <source>
        <dbReference type="Proteomes" id="UP001236585"/>
    </source>
</evidence>
<keyword evidence="6 8" id="KW-0472">Membrane</keyword>
<proteinExistence type="inferred from homology"/>
<feature type="transmembrane region" description="Helical" evidence="8">
    <location>
        <begin position="363"/>
        <end position="381"/>
    </location>
</feature>
<evidence type="ECO:0000256" key="7">
    <source>
        <dbReference type="ARBA" id="ARBA00024033"/>
    </source>
</evidence>
<feature type="transmembrane region" description="Helical" evidence="8">
    <location>
        <begin position="401"/>
        <end position="418"/>
    </location>
</feature>
<dbReference type="InterPro" id="IPR018584">
    <property type="entry name" value="GT87"/>
</dbReference>
<name>A0ABY8W1G3_9MYCO</name>
<reference evidence="9 10" key="1">
    <citation type="journal article" date="2023" name="Microbiol. Resour. Announc.">
        <title>Complete Genome Sequence of Mycobacterium wuenschmanii, a novel Nontuberculous Mycobacterium Isolated from a captive population of Amazon Milk Frogs.</title>
        <authorList>
            <person name="Hicks J."/>
            <person name="Zeineldin M."/>
            <person name="Ward H."/>
            <person name="Wuenschmann A."/>
            <person name="Camp P."/>
            <person name="Farrell D."/>
            <person name="Lehman K."/>
            <person name="Thacker T."/>
            <person name="Cuthbert E."/>
        </authorList>
    </citation>
    <scope>NUCLEOTIDE SEQUENCE [LARGE SCALE GENOMIC DNA]</scope>
    <source>
        <strain evidence="9 10">Wuenschmanii</strain>
    </source>
</reference>
<feature type="transmembrane region" description="Helical" evidence="8">
    <location>
        <begin position="84"/>
        <end position="105"/>
    </location>
</feature>
<evidence type="ECO:0000256" key="6">
    <source>
        <dbReference type="ARBA" id="ARBA00023136"/>
    </source>
</evidence>
<evidence type="ECO:0000256" key="8">
    <source>
        <dbReference type="SAM" id="Phobius"/>
    </source>
</evidence>
<comment type="subcellular location">
    <subcellularLocation>
        <location evidence="1">Cell membrane</location>
        <topology evidence="1">Multi-pass membrane protein</topology>
    </subcellularLocation>
</comment>
<feature type="transmembrane region" description="Helical" evidence="8">
    <location>
        <begin position="201"/>
        <end position="222"/>
    </location>
</feature>
<feature type="transmembrane region" description="Helical" evidence="8">
    <location>
        <begin position="29"/>
        <end position="48"/>
    </location>
</feature>
<evidence type="ECO:0000256" key="1">
    <source>
        <dbReference type="ARBA" id="ARBA00004651"/>
    </source>
</evidence>
<feature type="transmembrane region" description="Helical" evidence="8">
    <location>
        <begin position="152"/>
        <end position="175"/>
    </location>
</feature>
<keyword evidence="3" id="KW-0808">Transferase</keyword>
<protein>
    <submittedName>
        <fullName evidence="9">Glycosyltransferase 87 family protein</fullName>
    </submittedName>
</protein>
<keyword evidence="5 8" id="KW-1133">Transmembrane helix</keyword>
<gene>
    <name evidence="9" type="ORF">PT015_07045</name>
</gene>
<keyword evidence="10" id="KW-1185">Reference proteome</keyword>
<evidence type="ECO:0000256" key="2">
    <source>
        <dbReference type="ARBA" id="ARBA00022475"/>
    </source>
</evidence>
<feature type="transmembrane region" description="Helical" evidence="8">
    <location>
        <begin position="291"/>
        <end position="309"/>
    </location>
</feature>
<organism evidence="9 10">
    <name type="scientific">Candidatus Mycobacterium wuenschmannii</name>
    <dbReference type="NCBI Taxonomy" id="3027808"/>
    <lineage>
        <taxon>Bacteria</taxon>
        <taxon>Bacillati</taxon>
        <taxon>Actinomycetota</taxon>
        <taxon>Actinomycetes</taxon>
        <taxon>Mycobacteriales</taxon>
        <taxon>Mycobacteriaceae</taxon>
        <taxon>Mycobacterium</taxon>
    </lineage>
</organism>
<evidence type="ECO:0000256" key="5">
    <source>
        <dbReference type="ARBA" id="ARBA00022989"/>
    </source>
</evidence>
<feature type="transmembrane region" description="Helical" evidence="8">
    <location>
        <begin position="341"/>
        <end position="356"/>
    </location>
</feature>
<evidence type="ECO:0000256" key="4">
    <source>
        <dbReference type="ARBA" id="ARBA00022692"/>
    </source>
</evidence>
<dbReference type="RefSeq" id="WP_285189839.1">
    <property type="nucleotide sequence ID" value="NZ_CP126981.1"/>
</dbReference>
<feature type="transmembrane region" description="Helical" evidence="8">
    <location>
        <begin position="229"/>
        <end position="248"/>
    </location>
</feature>